<organism evidence="4 5">
    <name type="scientific">Dasania phycosphaerae</name>
    <dbReference type="NCBI Taxonomy" id="2950436"/>
    <lineage>
        <taxon>Bacteria</taxon>
        <taxon>Pseudomonadati</taxon>
        <taxon>Pseudomonadota</taxon>
        <taxon>Gammaproteobacteria</taxon>
        <taxon>Cellvibrionales</taxon>
        <taxon>Spongiibacteraceae</taxon>
        <taxon>Dasania</taxon>
    </lineage>
</organism>
<gene>
    <name evidence="4" type="ORF">O0V09_03485</name>
</gene>
<dbReference type="Pfam" id="PF25559">
    <property type="entry name" value="DUF7931"/>
    <property type="match status" value="1"/>
</dbReference>
<reference evidence="4 5" key="1">
    <citation type="submission" date="2022-12" db="EMBL/GenBank/DDBJ databases">
        <title>Dasania phycosphaerae sp. nov., isolated from particulate material of the south coast of Korea.</title>
        <authorList>
            <person name="Jiang Y."/>
        </authorList>
    </citation>
    <scope>NUCLEOTIDE SEQUENCE [LARGE SCALE GENOMIC DNA]</scope>
    <source>
        <strain evidence="4 5">GY-19</strain>
    </source>
</reference>
<dbReference type="Gene3D" id="3.40.630.30">
    <property type="match status" value="1"/>
</dbReference>
<comment type="caution">
    <text evidence="4">The sequence shown here is derived from an EMBL/GenBank/DDBJ whole genome shotgun (WGS) entry which is preliminary data.</text>
</comment>
<evidence type="ECO:0000313" key="4">
    <source>
        <dbReference type="EMBL" id="MCZ0864247.1"/>
    </source>
</evidence>
<accession>A0A9J6RJ65</accession>
<dbReference type="PANTHER" id="PTHR43877">
    <property type="entry name" value="AMINOALKYLPHOSPHONATE N-ACETYLTRANSFERASE-RELATED-RELATED"/>
    <property type="match status" value="1"/>
</dbReference>
<dbReference type="PROSITE" id="PS51186">
    <property type="entry name" value="GNAT"/>
    <property type="match status" value="1"/>
</dbReference>
<dbReference type="AlphaFoldDB" id="A0A9J6RJ65"/>
<evidence type="ECO:0000259" key="3">
    <source>
        <dbReference type="PROSITE" id="PS51186"/>
    </source>
</evidence>
<dbReference type="Pfam" id="PF13673">
    <property type="entry name" value="Acetyltransf_10"/>
    <property type="match status" value="1"/>
</dbReference>
<proteinExistence type="predicted"/>
<evidence type="ECO:0000256" key="1">
    <source>
        <dbReference type="ARBA" id="ARBA00022679"/>
    </source>
</evidence>
<dbReference type="InterPro" id="IPR050832">
    <property type="entry name" value="Bact_Acetyltransf"/>
</dbReference>
<dbReference type="InterPro" id="IPR000182">
    <property type="entry name" value="GNAT_dom"/>
</dbReference>
<dbReference type="RefSeq" id="WP_258330401.1">
    <property type="nucleotide sequence ID" value="NZ_JAPTGG010000002.1"/>
</dbReference>
<keyword evidence="5" id="KW-1185">Reference proteome</keyword>
<name>A0A9J6RJ65_9GAMM</name>
<dbReference type="SUPFAM" id="SSF55729">
    <property type="entry name" value="Acyl-CoA N-acyltransferases (Nat)"/>
    <property type="match status" value="1"/>
</dbReference>
<protein>
    <submittedName>
        <fullName evidence="4">GNAT family N-acetyltransferase</fullName>
        <ecNumber evidence="4">2.3.1.-</ecNumber>
    </submittedName>
</protein>
<dbReference type="Proteomes" id="UP001069090">
    <property type="component" value="Unassembled WGS sequence"/>
</dbReference>
<dbReference type="InterPro" id="IPR016181">
    <property type="entry name" value="Acyl_CoA_acyltransferase"/>
</dbReference>
<keyword evidence="2 4" id="KW-0012">Acyltransferase</keyword>
<evidence type="ECO:0000256" key="2">
    <source>
        <dbReference type="ARBA" id="ARBA00023315"/>
    </source>
</evidence>
<sequence>MTTILIKQVSWQQHQPELQALRQQVFVVEQKVPAELEWQADDEDAYHWLAYGPQQQVLGCARLLKTGTLGRMAIAKTARGQNIGLRLLQAAMDFAQQQLGLAEVHLSAQTHALGFYQKAGFVSEGAEYHEAGIPHIHMRKKLSPQPQLGISNGKFFVSQHKNTVLTMAQQCRRQLRILDYNLNPAVFDNQALVDAVSALARRHRNSSIKLLLIDSQAVIKRGHGLLKLQRKLSSSIAIKQLSDDTGVSDNLVLADDCGVIVQSLVNPETIWADFNNKPVAQSKIDHFEILWGQANANNDFRLLDL</sequence>
<dbReference type="GO" id="GO:0016747">
    <property type="term" value="F:acyltransferase activity, transferring groups other than amino-acyl groups"/>
    <property type="evidence" value="ECO:0007669"/>
    <property type="project" value="InterPro"/>
</dbReference>
<evidence type="ECO:0000313" key="5">
    <source>
        <dbReference type="Proteomes" id="UP001069090"/>
    </source>
</evidence>
<feature type="domain" description="N-acetyltransferase" evidence="3">
    <location>
        <begin position="4"/>
        <end position="143"/>
    </location>
</feature>
<dbReference type="EC" id="2.3.1.-" evidence="4"/>
<dbReference type="CDD" id="cd04301">
    <property type="entry name" value="NAT_SF"/>
    <property type="match status" value="1"/>
</dbReference>
<dbReference type="PANTHER" id="PTHR43877:SF2">
    <property type="entry name" value="AMINOALKYLPHOSPHONATE N-ACETYLTRANSFERASE-RELATED"/>
    <property type="match status" value="1"/>
</dbReference>
<dbReference type="InterPro" id="IPR057691">
    <property type="entry name" value="DUF7931"/>
</dbReference>
<keyword evidence="1 4" id="KW-0808">Transferase</keyword>
<dbReference type="EMBL" id="JAPTGG010000002">
    <property type="protein sequence ID" value="MCZ0864247.1"/>
    <property type="molecule type" value="Genomic_DNA"/>
</dbReference>